<comment type="similarity">
    <text evidence="1">Belongs to the helicase family. RAD25/XPB subfamily.</text>
</comment>
<evidence type="ECO:0000256" key="3">
    <source>
        <dbReference type="ARBA" id="ARBA00022801"/>
    </source>
</evidence>
<evidence type="ECO:0000313" key="13">
    <source>
        <dbReference type="Proteomes" id="UP000008460"/>
    </source>
</evidence>
<dbReference type="PRINTS" id="PR00851">
    <property type="entry name" value="XRODRMPGMNTB"/>
</dbReference>
<dbReference type="RefSeq" id="WP_013769821.1">
    <property type="nucleotide sequence ID" value="NC_015514.1"/>
</dbReference>
<dbReference type="PROSITE" id="PS51194">
    <property type="entry name" value="HELICASE_CTER"/>
    <property type="match status" value="1"/>
</dbReference>
<dbReference type="InterPro" id="IPR032438">
    <property type="entry name" value="ERCC3_RAD25_C"/>
</dbReference>
<evidence type="ECO:0000256" key="1">
    <source>
        <dbReference type="ARBA" id="ARBA00006637"/>
    </source>
</evidence>
<dbReference type="GO" id="GO:0005524">
    <property type="term" value="F:ATP binding"/>
    <property type="evidence" value="ECO:0007669"/>
    <property type="project" value="UniProtKB-KW"/>
</dbReference>
<dbReference type="Gene3D" id="3.40.50.300">
    <property type="entry name" value="P-loop containing nucleotide triphosphate hydrolases"/>
    <property type="match status" value="2"/>
</dbReference>
<evidence type="ECO:0000256" key="9">
    <source>
        <dbReference type="ARBA" id="ARBA00048988"/>
    </source>
</evidence>
<dbReference type="AlphaFoldDB" id="F4GYS3"/>
<dbReference type="KEGG" id="cfi:Celf_0652"/>
<dbReference type="InterPro" id="IPR032830">
    <property type="entry name" value="XPB/Ssl2_N"/>
</dbReference>
<keyword evidence="5" id="KW-0067">ATP-binding</keyword>
<dbReference type="CDD" id="cd18789">
    <property type="entry name" value="SF2_C_XPB"/>
    <property type="match status" value="1"/>
</dbReference>
<dbReference type="PANTHER" id="PTHR11274">
    <property type="entry name" value="RAD25/XP-B DNA REPAIR HELICASE"/>
    <property type="match status" value="1"/>
</dbReference>
<gene>
    <name evidence="12" type="ordered locus">Celf_0652</name>
</gene>
<evidence type="ECO:0000256" key="7">
    <source>
        <dbReference type="ARBA" id="ARBA00034617"/>
    </source>
</evidence>
<feature type="domain" description="Helicase ATP-binding" evidence="10">
    <location>
        <begin position="190"/>
        <end position="344"/>
    </location>
</feature>
<keyword evidence="2" id="KW-0547">Nucleotide-binding</keyword>
<dbReference type="Pfam" id="PF04851">
    <property type="entry name" value="ResIII"/>
    <property type="match status" value="1"/>
</dbReference>
<organism evidence="12 13">
    <name type="scientific">Cellulomonas fimi (strain ATCC 484 / DSM 20113 / JCM 1341 / CCUG 24087 / LMG 16345 / NBRC 15513 / NCIMB 8980 / NCTC 7547 / NRS-133)</name>
    <dbReference type="NCBI Taxonomy" id="590998"/>
    <lineage>
        <taxon>Bacteria</taxon>
        <taxon>Bacillati</taxon>
        <taxon>Actinomycetota</taxon>
        <taxon>Actinomycetes</taxon>
        <taxon>Micrococcales</taxon>
        <taxon>Cellulomonadaceae</taxon>
        <taxon>Cellulomonas</taxon>
    </lineage>
</organism>
<dbReference type="GO" id="GO:0003677">
    <property type="term" value="F:DNA binding"/>
    <property type="evidence" value="ECO:0007669"/>
    <property type="project" value="InterPro"/>
</dbReference>
<evidence type="ECO:0000256" key="6">
    <source>
        <dbReference type="ARBA" id="ARBA00023235"/>
    </source>
</evidence>
<evidence type="ECO:0000256" key="5">
    <source>
        <dbReference type="ARBA" id="ARBA00022840"/>
    </source>
</evidence>
<reference evidence="12 13" key="1">
    <citation type="submission" date="2011-04" db="EMBL/GenBank/DDBJ databases">
        <title>Complete sequence of Cellulomonas fimi ATCC 484.</title>
        <authorList>
            <consortium name="US DOE Joint Genome Institute"/>
            <person name="Lucas S."/>
            <person name="Han J."/>
            <person name="Lapidus A."/>
            <person name="Cheng J.-F."/>
            <person name="Goodwin L."/>
            <person name="Pitluck S."/>
            <person name="Peters L."/>
            <person name="Chertkov O."/>
            <person name="Detter J.C."/>
            <person name="Han C."/>
            <person name="Tapia R."/>
            <person name="Land M."/>
            <person name="Hauser L."/>
            <person name="Kyrpides N."/>
            <person name="Ivanova N."/>
            <person name="Ovchinnikova G."/>
            <person name="Pagani I."/>
            <person name="Mead D."/>
            <person name="Brumm P."/>
            <person name="Woyke T."/>
        </authorList>
    </citation>
    <scope>NUCLEOTIDE SEQUENCE [LARGE SCALE GENOMIC DNA]</scope>
    <source>
        <strain evidence="13">ATCC 484 / DSM 20113 / JCM 1341 / NBRC 15513 / NCIMB 8980 / NCTC 7547</strain>
    </source>
</reference>
<dbReference type="InterPro" id="IPR027417">
    <property type="entry name" value="P-loop_NTPase"/>
</dbReference>
<keyword evidence="3" id="KW-0378">Hydrolase</keyword>
<accession>F4GYS3</accession>
<dbReference type="GO" id="GO:0043138">
    <property type="term" value="F:3'-5' DNA helicase activity"/>
    <property type="evidence" value="ECO:0007669"/>
    <property type="project" value="UniProtKB-EC"/>
</dbReference>
<dbReference type="GO" id="GO:0016787">
    <property type="term" value="F:hydrolase activity"/>
    <property type="evidence" value="ECO:0007669"/>
    <property type="project" value="UniProtKB-KW"/>
</dbReference>
<dbReference type="SUPFAM" id="SSF52540">
    <property type="entry name" value="P-loop containing nucleoside triphosphate hydrolases"/>
    <property type="match status" value="2"/>
</dbReference>
<dbReference type="EC" id="5.6.2.4" evidence="8"/>
<protein>
    <recommendedName>
        <fullName evidence="8">DNA 3'-5' helicase</fullName>
        <ecNumber evidence="8">5.6.2.4</ecNumber>
    </recommendedName>
</protein>
<dbReference type="Pfam" id="PF13625">
    <property type="entry name" value="Helicase_C_3"/>
    <property type="match status" value="1"/>
</dbReference>
<dbReference type="EMBL" id="CP002666">
    <property type="protein sequence ID" value="AEE44792.1"/>
    <property type="molecule type" value="Genomic_DNA"/>
</dbReference>
<dbReference type="PANTHER" id="PTHR11274:SF0">
    <property type="entry name" value="GENERAL TRANSCRIPTION AND DNA REPAIR FACTOR IIH HELICASE SUBUNIT XPB"/>
    <property type="match status" value="1"/>
</dbReference>
<evidence type="ECO:0000259" key="11">
    <source>
        <dbReference type="PROSITE" id="PS51194"/>
    </source>
</evidence>
<dbReference type="eggNOG" id="COG1061">
    <property type="taxonomic scope" value="Bacteria"/>
</dbReference>
<sequence>MTNGPLIVQSDKTLLLEVDHDQADACRRAIAPFAELERAPEHVHTYRLTPLGLWNARAAGHDAEQVVDVLLEYSRYPVPHALLVDVAETMSRYGRLQLVQDPVHGLVLHALDPAVLAEVTRSKRTAGLLGARLDDTDVVVHPSERGHLKQVLLKLGWPAEDLAGYVDGEAHPIELAQDGWHLRPYQEHAVESFWHGGSGVVVLPCGAGKTLVGAGAMARSSTTTLILVTNTVSARQWRDELVRRTTLTEDEIGEYSGARKEIRPVTIATYQVLTTKRKGVYSHLELLDARDWGLVVYDEVHLLPAPIFRMTADLQARRRLGLTATLVREDGREDEVFSLIGPKRFDAPWKDIEAQGYIAPADCVEVRLTLPDHERMLYATAEPEDKYRLAATAAGKNAVVERIVAQHEGAPTLVIGQYLDQLHELAEHVGADLITGETPVRERQRLFDAFRAGEITKLVVSKVANFSIDLPEASVAIQVSGSFGSRQEEAQRLGRIMRPKEDGRTAHFYTVVARDTVDQEFAAHRQRFLAEQGYAYSILDAEDLDAVQ</sequence>
<name>F4GYS3_CELFA</name>
<comment type="catalytic activity">
    <reaction evidence="9">
        <text>ATP + H2O = ADP + phosphate + H(+)</text>
        <dbReference type="Rhea" id="RHEA:13065"/>
        <dbReference type="ChEBI" id="CHEBI:15377"/>
        <dbReference type="ChEBI" id="CHEBI:15378"/>
        <dbReference type="ChEBI" id="CHEBI:30616"/>
        <dbReference type="ChEBI" id="CHEBI:43474"/>
        <dbReference type="ChEBI" id="CHEBI:456216"/>
        <dbReference type="EC" id="5.6.2.4"/>
    </reaction>
</comment>
<dbReference type="NCBIfam" id="NF045503">
    <property type="entry name" value="repair_heli_XPB"/>
    <property type="match status" value="1"/>
</dbReference>
<dbReference type="SMART" id="SM00487">
    <property type="entry name" value="DEXDc"/>
    <property type="match status" value="1"/>
</dbReference>
<dbReference type="Proteomes" id="UP000008460">
    <property type="component" value="Chromosome"/>
</dbReference>
<evidence type="ECO:0000256" key="4">
    <source>
        <dbReference type="ARBA" id="ARBA00022806"/>
    </source>
</evidence>
<dbReference type="InterPro" id="IPR050615">
    <property type="entry name" value="ATP-dep_DNA_Helicase"/>
</dbReference>
<dbReference type="HOGENOM" id="CLU_008213_4_0_11"/>
<evidence type="ECO:0000259" key="10">
    <source>
        <dbReference type="PROSITE" id="PS51192"/>
    </source>
</evidence>
<dbReference type="InterPro" id="IPR006935">
    <property type="entry name" value="Helicase/UvrB_N"/>
</dbReference>
<dbReference type="PROSITE" id="PS51192">
    <property type="entry name" value="HELICASE_ATP_BIND_1"/>
    <property type="match status" value="1"/>
</dbReference>
<dbReference type="InterPro" id="IPR014001">
    <property type="entry name" value="Helicase_ATP-bd"/>
</dbReference>
<evidence type="ECO:0000256" key="2">
    <source>
        <dbReference type="ARBA" id="ARBA00022741"/>
    </source>
</evidence>
<comment type="catalytic activity">
    <reaction evidence="7">
        <text>Couples ATP hydrolysis with the unwinding of duplex DNA by translocating in the 3'-5' direction.</text>
        <dbReference type="EC" id="5.6.2.4"/>
    </reaction>
</comment>
<feature type="domain" description="Helicase C-terminal" evidence="11">
    <location>
        <begin position="399"/>
        <end position="545"/>
    </location>
</feature>
<keyword evidence="4 12" id="KW-0347">Helicase</keyword>
<dbReference type="STRING" id="590998.Celf_0652"/>
<dbReference type="CDD" id="cd18029">
    <property type="entry name" value="DEXHc_XPB"/>
    <property type="match status" value="1"/>
</dbReference>
<keyword evidence="13" id="KW-1185">Reference proteome</keyword>
<dbReference type="SMART" id="SM00490">
    <property type="entry name" value="HELICc"/>
    <property type="match status" value="1"/>
</dbReference>
<keyword evidence="6" id="KW-0413">Isomerase</keyword>
<evidence type="ECO:0000313" key="12">
    <source>
        <dbReference type="EMBL" id="AEE44792.1"/>
    </source>
</evidence>
<evidence type="ECO:0000256" key="8">
    <source>
        <dbReference type="ARBA" id="ARBA00034808"/>
    </source>
</evidence>
<proteinExistence type="inferred from homology"/>
<dbReference type="InterPro" id="IPR001650">
    <property type="entry name" value="Helicase_C-like"/>
</dbReference>
<dbReference type="Pfam" id="PF16203">
    <property type="entry name" value="ERCC3_RAD25_C"/>
    <property type="match status" value="1"/>
</dbReference>